<dbReference type="Proteomes" id="UP000232722">
    <property type="component" value="Unassembled WGS sequence"/>
</dbReference>
<comment type="caution">
    <text evidence="1">The sequence shown here is derived from an EMBL/GenBank/DDBJ whole genome shotgun (WGS) entry which is preliminary data.</text>
</comment>
<name>A0A2N0NE37_9GLOM</name>
<reference evidence="1 2" key="2">
    <citation type="submission" date="2017-09" db="EMBL/GenBank/DDBJ databases">
        <title>Extensive intraspecific genome diversity in a model arbuscular mycorrhizal fungus.</title>
        <authorList>
            <person name="Chen E.C."/>
            <person name="Morin E."/>
            <person name="Beaudet D."/>
            <person name="Noel J."/>
            <person name="Ndikumana S."/>
            <person name="Charron P."/>
            <person name="St-Onge C."/>
            <person name="Giorgi J."/>
            <person name="Grigoriev I.V."/>
            <person name="Roux C."/>
            <person name="Martin F.M."/>
            <person name="Corradi N."/>
        </authorList>
    </citation>
    <scope>NUCLEOTIDE SEQUENCE [LARGE SCALE GENOMIC DNA]</scope>
    <source>
        <strain evidence="1 2">A5</strain>
    </source>
</reference>
<protein>
    <submittedName>
        <fullName evidence="1">Uncharacterized protein</fullName>
    </submittedName>
</protein>
<proteinExistence type="predicted"/>
<accession>A0A2N0NE37</accession>
<sequence length="97" mass="11494">MISLVLEVKINTNISKISKQTFGFLETKNILFLALLLDSFIIYFKELIWIPRCNATIAWEKIRNIGKKEKLNESENMDHYFKSSHQQVKHLNRINKL</sequence>
<dbReference type="AlphaFoldDB" id="A0A2N0NE37"/>
<evidence type="ECO:0000313" key="2">
    <source>
        <dbReference type="Proteomes" id="UP000232722"/>
    </source>
</evidence>
<gene>
    <name evidence="1" type="ORF">RhiirA5_443173</name>
</gene>
<organism evidence="1 2">
    <name type="scientific">Rhizophagus irregularis</name>
    <dbReference type="NCBI Taxonomy" id="588596"/>
    <lineage>
        <taxon>Eukaryota</taxon>
        <taxon>Fungi</taxon>
        <taxon>Fungi incertae sedis</taxon>
        <taxon>Mucoromycota</taxon>
        <taxon>Glomeromycotina</taxon>
        <taxon>Glomeromycetes</taxon>
        <taxon>Glomerales</taxon>
        <taxon>Glomeraceae</taxon>
        <taxon>Rhizophagus</taxon>
    </lineage>
</organism>
<evidence type="ECO:0000313" key="1">
    <source>
        <dbReference type="EMBL" id="PKB92845.1"/>
    </source>
</evidence>
<dbReference type="EMBL" id="LLXJ01009698">
    <property type="protein sequence ID" value="PKB92845.1"/>
    <property type="molecule type" value="Genomic_DNA"/>
</dbReference>
<reference evidence="1 2" key="1">
    <citation type="submission" date="2016-04" db="EMBL/GenBank/DDBJ databases">
        <title>Genome analyses suggest a sexual origin of heterokaryosis in a supposedly ancient asexual fungus.</title>
        <authorList>
            <person name="Ropars J."/>
            <person name="Sedzielewska K."/>
            <person name="Noel J."/>
            <person name="Charron P."/>
            <person name="Farinelli L."/>
            <person name="Marton T."/>
            <person name="Kruger M."/>
            <person name="Pelin A."/>
            <person name="Brachmann A."/>
            <person name="Corradi N."/>
        </authorList>
    </citation>
    <scope>NUCLEOTIDE SEQUENCE [LARGE SCALE GENOMIC DNA]</scope>
    <source>
        <strain evidence="1 2">A5</strain>
    </source>
</reference>
<dbReference type="VEuPathDB" id="FungiDB:RhiirFUN_026031"/>